<sequence>MTGFVRTMNTWWLTKVTIFALLLLLSPQHVLGAPAAVSNSTGRRRISINTSWRFSRFAINPDSLSYATLKPYMLPSGNDFILAGTQHARPSGTAPGSSITYIQSSFDDSTWETVTLPHDWAQKGPFNAPGISGGMGKKPTNGVGWYRRIVTMDASDKSKYTFLDIDGAMSYASVWLNGNLVGGWPYGYASFRLDLTSYMNVGDNLLAIRLDNPVDSSRWYPGAGLYRNVWLVTVDTIHVGQYGTFITTPSVSAQTATISLAVFVNNKGTTSRDIEVLAEVYEIDSATGKAGAAVVAAFPAAAATMAAGSTSSIDSSAMVTNPQLWGPPPAQTPNLRLDQWQRCSLGAAFHIRAAERQLQMLQDMRCNALRMSHNPPAPELLEIADRLGFMVLDEIFDSWTSSKTTNDFHTIWADWHEPDLRSFIHRDRNHPSIIAWSFGNEIVDQQESSMGGTVAQPMHDWIHAEDGTRPTTSSMNIATAGSSFANV</sequence>
<dbReference type="InterPro" id="IPR017853">
    <property type="entry name" value="GH"/>
</dbReference>
<reference evidence="8 9" key="1">
    <citation type="submission" date="2015-10" db="EMBL/GenBank/DDBJ databases">
        <title>Full genome of DAOMC 229536 Phialocephala scopiformis, a fungal endophyte of spruce producing the potent anti-insectan compound rugulosin.</title>
        <authorList>
            <consortium name="DOE Joint Genome Institute"/>
            <person name="Walker A.K."/>
            <person name="Frasz S.L."/>
            <person name="Seifert K.A."/>
            <person name="Miller J.D."/>
            <person name="Mondo S.J."/>
            <person name="Labutti K."/>
            <person name="Lipzen A."/>
            <person name="Dockter R."/>
            <person name="Kennedy M."/>
            <person name="Grigoriev I.V."/>
            <person name="Spatafora J.W."/>
        </authorList>
    </citation>
    <scope>NUCLEOTIDE SEQUENCE [LARGE SCALE GENOMIC DNA]</scope>
    <source>
        <strain evidence="8 9">CBS 120377</strain>
    </source>
</reference>
<dbReference type="RefSeq" id="XP_018060502.1">
    <property type="nucleotide sequence ID" value="XM_018219075.1"/>
</dbReference>
<evidence type="ECO:0000259" key="5">
    <source>
        <dbReference type="Pfam" id="PF00703"/>
    </source>
</evidence>
<dbReference type="InParanoid" id="A0A132B3B9"/>
<dbReference type="AlphaFoldDB" id="A0A132B3B9"/>
<comment type="similarity">
    <text evidence="1">Belongs to the glycosyl hydrolase 2 family.</text>
</comment>
<dbReference type="OrthoDB" id="408532at2759"/>
<organism evidence="8 9">
    <name type="scientific">Mollisia scopiformis</name>
    <name type="common">Conifer needle endophyte fungus</name>
    <name type="synonym">Phialocephala scopiformis</name>
    <dbReference type="NCBI Taxonomy" id="149040"/>
    <lineage>
        <taxon>Eukaryota</taxon>
        <taxon>Fungi</taxon>
        <taxon>Dikarya</taxon>
        <taxon>Ascomycota</taxon>
        <taxon>Pezizomycotina</taxon>
        <taxon>Leotiomycetes</taxon>
        <taxon>Helotiales</taxon>
        <taxon>Mollisiaceae</taxon>
        <taxon>Mollisia</taxon>
    </lineage>
</organism>
<feature type="chain" id="PRO_5007287822" description="Beta-galactosidase" evidence="4">
    <location>
        <begin position="33"/>
        <end position="487"/>
    </location>
</feature>
<name>A0A132B3B9_MOLSC</name>
<keyword evidence="4" id="KW-0732">Signal</keyword>
<evidence type="ECO:0000256" key="1">
    <source>
        <dbReference type="ARBA" id="ARBA00007401"/>
    </source>
</evidence>
<dbReference type="Pfam" id="PF00703">
    <property type="entry name" value="Glyco_hydro_2"/>
    <property type="match status" value="1"/>
</dbReference>
<evidence type="ECO:0000256" key="2">
    <source>
        <dbReference type="ARBA" id="ARBA00022801"/>
    </source>
</evidence>
<dbReference type="STRING" id="149040.A0A132B3B9"/>
<dbReference type="EMBL" id="KQ947459">
    <property type="protein sequence ID" value="KUJ06147.1"/>
    <property type="molecule type" value="Genomic_DNA"/>
</dbReference>
<evidence type="ECO:0000259" key="6">
    <source>
        <dbReference type="Pfam" id="PF02836"/>
    </source>
</evidence>
<dbReference type="SUPFAM" id="SSF49303">
    <property type="entry name" value="beta-Galactosidase/glucuronidase domain"/>
    <property type="match status" value="1"/>
</dbReference>
<proteinExistence type="inferred from homology"/>
<dbReference type="PRINTS" id="PR00132">
    <property type="entry name" value="GLHYDRLASE2"/>
</dbReference>
<dbReference type="InterPro" id="IPR013783">
    <property type="entry name" value="Ig-like_fold"/>
</dbReference>
<evidence type="ECO:0000313" key="8">
    <source>
        <dbReference type="EMBL" id="KUJ06147.1"/>
    </source>
</evidence>
<dbReference type="GO" id="GO:0005975">
    <property type="term" value="P:carbohydrate metabolic process"/>
    <property type="evidence" value="ECO:0007669"/>
    <property type="project" value="InterPro"/>
</dbReference>
<keyword evidence="3" id="KW-0326">Glycosidase</keyword>
<evidence type="ECO:0000256" key="3">
    <source>
        <dbReference type="ARBA" id="ARBA00023295"/>
    </source>
</evidence>
<dbReference type="InterPro" id="IPR006104">
    <property type="entry name" value="Glyco_hydro_2_N"/>
</dbReference>
<dbReference type="InterPro" id="IPR051913">
    <property type="entry name" value="GH2_Domain-Containing"/>
</dbReference>
<dbReference type="KEGG" id="psco:LY89DRAFT_726730"/>
<evidence type="ECO:0000256" key="4">
    <source>
        <dbReference type="SAM" id="SignalP"/>
    </source>
</evidence>
<protein>
    <recommendedName>
        <fullName evidence="10">Beta-galactosidase</fullName>
    </recommendedName>
</protein>
<dbReference type="SUPFAM" id="SSF51445">
    <property type="entry name" value="(Trans)glycosidases"/>
    <property type="match status" value="1"/>
</dbReference>
<dbReference type="Gene3D" id="3.20.20.80">
    <property type="entry name" value="Glycosidases"/>
    <property type="match status" value="1"/>
</dbReference>
<dbReference type="GO" id="GO:0004553">
    <property type="term" value="F:hydrolase activity, hydrolyzing O-glycosyl compounds"/>
    <property type="evidence" value="ECO:0007669"/>
    <property type="project" value="InterPro"/>
</dbReference>
<dbReference type="Pfam" id="PF02836">
    <property type="entry name" value="Glyco_hydro_2_C"/>
    <property type="match status" value="1"/>
</dbReference>
<gene>
    <name evidence="8" type="ORF">LY89DRAFT_726730</name>
</gene>
<keyword evidence="9" id="KW-1185">Reference proteome</keyword>
<dbReference type="InterPro" id="IPR008979">
    <property type="entry name" value="Galactose-bd-like_sf"/>
</dbReference>
<dbReference type="Pfam" id="PF02837">
    <property type="entry name" value="Glyco_hydro_2_N"/>
    <property type="match status" value="1"/>
</dbReference>
<dbReference type="InterPro" id="IPR006101">
    <property type="entry name" value="Glyco_hydro_2"/>
</dbReference>
<accession>A0A132B3B9</accession>
<dbReference type="SUPFAM" id="SSF49785">
    <property type="entry name" value="Galactose-binding domain-like"/>
    <property type="match status" value="1"/>
</dbReference>
<evidence type="ECO:0008006" key="10">
    <source>
        <dbReference type="Google" id="ProtNLM"/>
    </source>
</evidence>
<feature type="domain" description="Glycoside hydrolase family 2 immunoglobulin-like beta-sandwich" evidence="5">
    <location>
        <begin position="246"/>
        <end position="335"/>
    </location>
</feature>
<evidence type="ECO:0000313" key="9">
    <source>
        <dbReference type="Proteomes" id="UP000070700"/>
    </source>
</evidence>
<dbReference type="InterPro" id="IPR006103">
    <property type="entry name" value="Glyco_hydro_2_cat"/>
</dbReference>
<dbReference type="PANTHER" id="PTHR42732">
    <property type="entry name" value="BETA-GALACTOSIDASE"/>
    <property type="match status" value="1"/>
</dbReference>
<feature type="domain" description="Glycosyl hydrolases family 2 sugar binding" evidence="7">
    <location>
        <begin position="139"/>
        <end position="232"/>
    </location>
</feature>
<feature type="domain" description="Glycoside hydrolase family 2 catalytic" evidence="6">
    <location>
        <begin position="346"/>
        <end position="474"/>
    </location>
</feature>
<feature type="signal peptide" evidence="4">
    <location>
        <begin position="1"/>
        <end position="32"/>
    </location>
</feature>
<dbReference type="PANTHER" id="PTHR42732:SF1">
    <property type="entry name" value="BETA-MANNOSIDASE"/>
    <property type="match status" value="1"/>
</dbReference>
<dbReference type="GeneID" id="28828801"/>
<dbReference type="Gene3D" id="2.60.40.10">
    <property type="entry name" value="Immunoglobulins"/>
    <property type="match status" value="1"/>
</dbReference>
<dbReference type="Gene3D" id="2.60.120.260">
    <property type="entry name" value="Galactose-binding domain-like"/>
    <property type="match status" value="1"/>
</dbReference>
<dbReference type="Proteomes" id="UP000070700">
    <property type="component" value="Unassembled WGS sequence"/>
</dbReference>
<dbReference type="InterPro" id="IPR006102">
    <property type="entry name" value="Ig-like_GH2"/>
</dbReference>
<evidence type="ECO:0000259" key="7">
    <source>
        <dbReference type="Pfam" id="PF02837"/>
    </source>
</evidence>
<keyword evidence="2" id="KW-0378">Hydrolase</keyword>
<dbReference type="InterPro" id="IPR036156">
    <property type="entry name" value="Beta-gal/glucu_dom_sf"/>
</dbReference>